<organism evidence="6">
    <name type="scientific">Caenorhabditis brenneri</name>
    <name type="common">Nematode worm</name>
    <dbReference type="NCBI Taxonomy" id="135651"/>
    <lineage>
        <taxon>Eukaryota</taxon>
        <taxon>Metazoa</taxon>
        <taxon>Ecdysozoa</taxon>
        <taxon>Nematoda</taxon>
        <taxon>Chromadorea</taxon>
        <taxon>Rhabditida</taxon>
        <taxon>Rhabditina</taxon>
        <taxon>Rhabditomorpha</taxon>
        <taxon>Rhabditoidea</taxon>
        <taxon>Rhabditidae</taxon>
        <taxon>Peloderinae</taxon>
        <taxon>Caenorhabditis</taxon>
    </lineage>
</organism>
<dbReference type="InterPro" id="IPR023779">
    <property type="entry name" value="Chromodomain_CS"/>
</dbReference>
<dbReference type="STRING" id="135651.G0MG37"/>
<reference evidence="6" key="1">
    <citation type="submission" date="2011-07" db="EMBL/GenBank/DDBJ databases">
        <authorList>
            <consortium name="Caenorhabditis brenneri Sequencing and Analysis Consortium"/>
            <person name="Wilson R.K."/>
        </authorList>
    </citation>
    <scope>NUCLEOTIDE SEQUENCE [LARGE SCALE GENOMIC DNA]</scope>
    <source>
        <strain evidence="6">PB2801</strain>
    </source>
</reference>
<protein>
    <recommendedName>
        <fullName evidence="4">Chromo domain-containing protein</fullName>
    </recommendedName>
</protein>
<feature type="domain" description="Chromo" evidence="4">
    <location>
        <begin position="16"/>
        <end position="74"/>
    </location>
</feature>
<dbReference type="SUPFAM" id="SSF54160">
    <property type="entry name" value="Chromo domain-like"/>
    <property type="match status" value="2"/>
</dbReference>
<dbReference type="InterPro" id="IPR016197">
    <property type="entry name" value="Chromo-like_dom_sf"/>
</dbReference>
<dbReference type="SMART" id="SM00298">
    <property type="entry name" value="CHROMO"/>
    <property type="match status" value="2"/>
</dbReference>
<dbReference type="InterPro" id="IPR023780">
    <property type="entry name" value="Chromo_domain"/>
</dbReference>
<keyword evidence="2" id="KW-0539">Nucleus</keyword>
<dbReference type="PROSITE" id="PS50013">
    <property type="entry name" value="CHROMO_2"/>
    <property type="match status" value="2"/>
</dbReference>
<evidence type="ECO:0000256" key="1">
    <source>
        <dbReference type="ARBA" id="ARBA00004123"/>
    </source>
</evidence>
<dbReference type="Pfam" id="PF00385">
    <property type="entry name" value="Chromo"/>
    <property type="match status" value="2"/>
</dbReference>
<dbReference type="InterPro" id="IPR000953">
    <property type="entry name" value="Chromo/chromo_shadow_dom"/>
</dbReference>
<dbReference type="InParanoid" id="G0MG37"/>
<evidence type="ECO:0000313" key="5">
    <source>
        <dbReference type="EMBL" id="EGT56635.1"/>
    </source>
</evidence>
<comment type="subcellular location">
    <subcellularLocation>
        <location evidence="1">Nucleus</location>
    </subcellularLocation>
</comment>
<dbReference type="InterPro" id="IPR051219">
    <property type="entry name" value="Heterochromatin_chromo-domain"/>
</dbReference>
<dbReference type="AlphaFoldDB" id="G0MG37"/>
<name>G0MG37_CAEBE</name>
<dbReference type="PROSITE" id="PS00598">
    <property type="entry name" value="CHROMO_1"/>
    <property type="match status" value="2"/>
</dbReference>
<feature type="region of interest" description="Disordered" evidence="3">
    <location>
        <begin position="120"/>
        <end position="184"/>
    </location>
</feature>
<evidence type="ECO:0000313" key="6">
    <source>
        <dbReference type="Proteomes" id="UP000008068"/>
    </source>
</evidence>
<evidence type="ECO:0000256" key="3">
    <source>
        <dbReference type="SAM" id="MobiDB-lite"/>
    </source>
</evidence>
<dbReference type="CDD" id="cd00024">
    <property type="entry name" value="CD_CSD"/>
    <property type="match status" value="2"/>
</dbReference>
<evidence type="ECO:0000256" key="2">
    <source>
        <dbReference type="ARBA" id="ARBA00023242"/>
    </source>
</evidence>
<accession>G0MG37</accession>
<feature type="compositionally biased region" description="Polar residues" evidence="3">
    <location>
        <begin position="160"/>
        <end position="177"/>
    </location>
</feature>
<dbReference type="Proteomes" id="UP000008068">
    <property type="component" value="Unassembled WGS sequence"/>
</dbReference>
<dbReference type="GO" id="GO:0005634">
    <property type="term" value="C:nucleus"/>
    <property type="evidence" value="ECO:0007669"/>
    <property type="project" value="UniProtKB-SubCell"/>
</dbReference>
<proteinExistence type="predicted"/>
<dbReference type="Gene3D" id="2.40.50.40">
    <property type="match status" value="2"/>
</dbReference>
<evidence type="ECO:0000259" key="4">
    <source>
        <dbReference type="PROSITE" id="PS50013"/>
    </source>
</evidence>
<dbReference type="HOGENOM" id="CLU_1046728_0_0_1"/>
<dbReference type="OrthoDB" id="433924at2759"/>
<gene>
    <name evidence="5" type="ORF">CAEBREN_18646</name>
</gene>
<sequence>MSNQAETAIISDNETYEVEKIIGRKFENGTVYYQIKWKGWSKDAATWEPSKNLNCNGLIKKFELEIKGTWTVEKILDKQMINGRAMYQIKWQDWSHEDNTWEPKENILCKDLLEEFEKNWKKKPETKRSQPMRKPAQGKKSSTKRARAVSSDSEDDDSYRPQSTSQPIQRPQPSTGRLNLDPPPEKKVEKIHLISELQFVFKNDLKKLEGADLKKMGAPCEFKGERWYLCELRDGMFYYISWATILEKYPLKAVMYYRDRLNDQEE</sequence>
<dbReference type="PANTHER" id="PTHR22812">
    <property type="entry name" value="CHROMOBOX PROTEIN"/>
    <property type="match status" value="1"/>
</dbReference>
<dbReference type="eggNOG" id="KOG1911">
    <property type="taxonomic scope" value="Eukaryota"/>
</dbReference>
<feature type="domain" description="Chromo" evidence="4">
    <location>
        <begin position="70"/>
        <end position="128"/>
    </location>
</feature>
<keyword evidence="6" id="KW-1185">Reference proteome</keyword>
<dbReference type="EMBL" id="GL379793">
    <property type="protein sequence ID" value="EGT56635.1"/>
    <property type="molecule type" value="Genomic_DNA"/>
</dbReference>